<sequence length="94" mass="10814">GRLGTHGGVECDCVRCLFRLPTSTDQLDRMDCFDVRLSFIFVGYSGTLTTLALVFLVLLTLHIFVLLRDSRRICMSEKTRNYHKLMTRVLVMQV</sequence>
<feature type="non-terminal residue" evidence="2">
    <location>
        <position position="94"/>
    </location>
</feature>
<dbReference type="Proteomes" id="UP001432322">
    <property type="component" value="Unassembled WGS sequence"/>
</dbReference>
<feature type="transmembrane region" description="Helical" evidence="1">
    <location>
        <begin position="39"/>
        <end position="67"/>
    </location>
</feature>
<dbReference type="EMBL" id="BTSY01000127">
    <property type="protein sequence ID" value="GMT37412.1"/>
    <property type="molecule type" value="Genomic_DNA"/>
</dbReference>
<protein>
    <recommendedName>
        <fullName evidence="5">G protein-coupled receptor</fullName>
    </recommendedName>
</protein>
<dbReference type="AlphaFoldDB" id="A0AAV5V6A1"/>
<reference evidence="2" key="1">
    <citation type="submission" date="2023-10" db="EMBL/GenBank/DDBJ databases">
        <title>Genome assembly of Pristionchus species.</title>
        <authorList>
            <person name="Yoshida K."/>
            <person name="Sommer R.J."/>
        </authorList>
    </citation>
    <scope>NUCLEOTIDE SEQUENCE</scope>
    <source>
        <strain evidence="2">RS5133</strain>
    </source>
</reference>
<evidence type="ECO:0000313" key="4">
    <source>
        <dbReference type="Proteomes" id="UP001432322"/>
    </source>
</evidence>
<dbReference type="EMBL" id="BTSY01000002">
    <property type="protein sequence ID" value="GMT13812.1"/>
    <property type="molecule type" value="Genomic_DNA"/>
</dbReference>
<evidence type="ECO:0008006" key="5">
    <source>
        <dbReference type="Google" id="ProtNLM"/>
    </source>
</evidence>
<comment type="caution">
    <text evidence="2">The sequence shown here is derived from an EMBL/GenBank/DDBJ whole genome shotgun (WGS) entry which is preliminary data.</text>
</comment>
<name>A0AAV5V6A1_9BILA</name>
<evidence type="ECO:0000256" key="1">
    <source>
        <dbReference type="SAM" id="Phobius"/>
    </source>
</evidence>
<organism evidence="2 4">
    <name type="scientific">Pristionchus fissidentatus</name>
    <dbReference type="NCBI Taxonomy" id="1538716"/>
    <lineage>
        <taxon>Eukaryota</taxon>
        <taxon>Metazoa</taxon>
        <taxon>Ecdysozoa</taxon>
        <taxon>Nematoda</taxon>
        <taxon>Chromadorea</taxon>
        <taxon>Rhabditida</taxon>
        <taxon>Rhabditina</taxon>
        <taxon>Diplogasteromorpha</taxon>
        <taxon>Diplogasteroidea</taxon>
        <taxon>Neodiplogasteridae</taxon>
        <taxon>Pristionchus</taxon>
    </lineage>
</organism>
<evidence type="ECO:0000313" key="3">
    <source>
        <dbReference type="EMBL" id="GMT37412.1"/>
    </source>
</evidence>
<keyword evidence="1" id="KW-0812">Transmembrane</keyword>
<keyword evidence="1" id="KW-0472">Membrane</keyword>
<accession>A0AAV5V6A1</accession>
<gene>
    <name evidence="3" type="ORF">PFISCL1PPCAC_28709</name>
    <name evidence="2" type="ORF">PFISCL1PPCAC_5109</name>
</gene>
<keyword evidence="4" id="KW-1185">Reference proteome</keyword>
<proteinExistence type="predicted"/>
<evidence type="ECO:0000313" key="2">
    <source>
        <dbReference type="EMBL" id="GMT13812.1"/>
    </source>
</evidence>
<keyword evidence="1" id="KW-1133">Transmembrane helix</keyword>
<feature type="non-terminal residue" evidence="2">
    <location>
        <position position="1"/>
    </location>
</feature>